<sequence>MLSDLRESGSIEQDADIVLMLHRPDYYADGAEDAVDEDSDRRADQTDLIVAKNRHGPTDDIQLIFNKDYTLFTSMEKIRNDM</sequence>
<dbReference type="InterPro" id="IPR027417">
    <property type="entry name" value="P-loop_NTPase"/>
</dbReference>
<dbReference type="PROSITE" id="PS51199">
    <property type="entry name" value="SF4_HELICASE"/>
    <property type="match status" value="1"/>
</dbReference>
<protein>
    <submittedName>
        <fullName evidence="2">Replicative DNA helicase</fullName>
        <ecNumber evidence="2">3.6.4.12</ecNumber>
    </submittedName>
</protein>
<dbReference type="Pfam" id="PF03796">
    <property type="entry name" value="DnaB_C"/>
    <property type="match status" value="1"/>
</dbReference>
<dbReference type="EMBL" id="VSSQ01037039">
    <property type="protein sequence ID" value="MPM89636.1"/>
    <property type="molecule type" value="Genomic_DNA"/>
</dbReference>
<feature type="domain" description="SF4 helicase" evidence="1">
    <location>
        <begin position="1"/>
        <end position="79"/>
    </location>
</feature>
<dbReference type="EC" id="3.6.4.12" evidence="2"/>
<keyword evidence="2" id="KW-0067">ATP-binding</keyword>
<keyword evidence="2" id="KW-0347">Helicase</keyword>
<reference evidence="2" key="1">
    <citation type="submission" date="2019-08" db="EMBL/GenBank/DDBJ databases">
        <authorList>
            <person name="Kucharzyk K."/>
            <person name="Murdoch R.W."/>
            <person name="Higgins S."/>
            <person name="Loffler F."/>
        </authorList>
    </citation>
    <scope>NUCLEOTIDE SEQUENCE</scope>
</reference>
<dbReference type="InterPro" id="IPR007694">
    <property type="entry name" value="DNA_helicase_DnaB-like_C"/>
</dbReference>
<dbReference type="GO" id="GO:0016787">
    <property type="term" value="F:hydrolase activity"/>
    <property type="evidence" value="ECO:0007669"/>
    <property type="project" value="UniProtKB-KW"/>
</dbReference>
<dbReference type="SUPFAM" id="SSF52540">
    <property type="entry name" value="P-loop containing nucleoside triphosphate hydrolases"/>
    <property type="match status" value="1"/>
</dbReference>
<comment type="caution">
    <text evidence="2">The sequence shown here is derived from an EMBL/GenBank/DDBJ whole genome shotgun (WGS) entry which is preliminary data.</text>
</comment>
<dbReference type="PANTHER" id="PTHR30153">
    <property type="entry name" value="REPLICATIVE DNA HELICASE DNAB"/>
    <property type="match status" value="1"/>
</dbReference>
<dbReference type="Gene3D" id="3.40.50.300">
    <property type="entry name" value="P-loop containing nucleotide triphosphate hydrolases"/>
    <property type="match status" value="1"/>
</dbReference>
<accession>A0A645DK05</accession>
<dbReference type="AlphaFoldDB" id="A0A645DK05"/>
<gene>
    <name evidence="2" type="primary">dnaC_47</name>
    <name evidence="2" type="ORF">SDC9_136748</name>
</gene>
<dbReference type="GO" id="GO:0005524">
    <property type="term" value="F:ATP binding"/>
    <property type="evidence" value="ECO:0007669"/>
    <property type="project" value="InterPro"/>
</dbReference>
<organism evidence="2">
    <name type="scientific">bioreactor metagenome</name>
    <dbReference type="NCBI Taxonomy" id="1076179"/>
    <lineage>
        <taxon>unclassified sequences</taxon>
        <taxon>metagenomes</taxon>
        <taxon>ecological metagenomes</taxon>
    </lineage>
</organism>
<keyword evidence="2" id="KW-0547">Nucleotide-binding</keyword>
<proteinExistence type="predicted"/>
<keyword evidence="2" id="KW-0378">Hydrolase</keyword>
<dbReference type="GO" id="GO:0005829">
    <property type="term" value="C:cytosol"/>
    <property type="evidence" value="ECO:0007669"/>
    <property type="project" value="TreeGrafter"/>
</dbReference>
<name>A0A645DK05_9ZZZZ</name>
<evidence type="ECO:0000313" key="2">
    <source>
        <dbReference type="EMBL" id="MPM89636.1"/>
    </source>
</evidence>
<dbReference type="GO" id="GO:0006260">
    <property type="term" value="P:DNA replication"/>
    <property type="evidence" value="ECO:0007669"/>
    <property type="project" value="InterPro"/>
</dbReference>
<dbReference type="GO" id="GO:0003678">
    <property type="term" value="F:DNA helicase activity"/>
    <property type="evidence" value="ECO:0007669"/>
    <property type="project" value="UniProtKB-EC"/>
</dbReference>
<evidence type="ECO:0000259" key="1">
    <source>
        <dbReference type="PROSITE" id="PS51199"/>
    </source>
</evidence>
<dbReference type="PANTHER" id="PTHR30153:SF2">
    <property type="entry name" value="REPLICATIVE DNA HELICASE"/>
    <property type="match status" value="1"/>
</dbReference>